<feature type="transmembrane region" description="Helical" evidence="6">
    <location>
        <begin position="359"/>
        <end position="381"/>
    </location>
</feature>
<feature type="transmembrane region" description="Helical" evidence="6">
    <location>
        <begin position="128"/>
        <end position="148"/>
    </location>
</feature>
<comment type="caution">
    <text evidence="8">The sequence shown here is derived from an EMBL/GenBank/DDBJ whole genome shotgun (WGS) entry which is preliminary data.</text>
</comment>
<feature type="transmembrane region" description="Helical" evidence="6">
    <location>
        <begin position="182"/>
        <end position="201"/>
    </location>
</feature>
<evidence type="ECO:0000256" key="2">
    <source>
        <dbReference type="ARBA" id="ARBA00008924"/>
    </source>
</evidence>
<gene>
    <name evidence="8" type="ORF">FSP39_012368</name>
</gene>
<dbReference type="PANTHER" id="PTHR12459:SF15">
    <property type="entry name" value="TRANSMEMBRANE PROTEIN 135"/>
    <property type="match status" value="1"/>
</dbReference>
<feature type="transmembrane region" description="Helical" evidence="6">
    <location>
        <begin position="66"/>
        <end position="91"/>
    </location>
</feature>
<dbReference type="Proteomes" id="UP001186944">
    <property type="component" value="Unassembled WGS sequence"/>
</dbReference>
<sequence length="484" mass="55043">MAVFGKPKTLTCTCYELGHTWSPSCTYASIDVAQEVFRQAAKIYGTLYVVAGLVKRRDSKYFKKKLLLEILQSCLFLTTNGTLFISFFCLWRKITGFYFLPSTFICGIPACALSISLERGDRKLLGRFFFLTASFIPAALGSYVAILLERKSRRGLLAIYMANVATETFYRMALSRGWVTPVRHGEVLLFSIASAIYLYLFRKNSLPSQTSQLFRFLVGRDELPVSVLAEEGESTKRKHTSGAGLSQIATHPLVQKVNRSLQATPKHPLCQHRNGCLYYALKGFTKLFGIGFVIQGGVKLISSLPRIFKQPSSLLQALKHRDNFKLGAFLGCFSAIFRLVNCLLRWVRNKDDELHGMLAGFLAGWSMLWFKSTTIALYTAYKLAEILYFKGISKGIVPYIRYADIIIYSISTAYVFHIAVLEPHCLRPAYWKFLVKVTGDRFSKMNRKLLEPVRPDAAKMFPDFWPDYDMRYTSLARESYFGNR</sequence>
<protein>
    <recommendedName>
        <fullName evidence="7">Transmembrane protein 135 N-terminal domain-containing protein</fullName>
    </recommendedName>
</protein>
<dbReference type="GO" id="GO:0012505">
    <property type="term" value="C:endomembrane system"/>
    <property type="evidence" value="ECO:0007669"/>
    <property type="project" value="UniProtKB-SubCell"/>
</dbReference>
<evidence type="ECO:0000256" key="6">
    <source>
        <dbReference type="SAM" id="Phobius"/>
    </source>
</evidence>
<dbReference type="InterPro" id="IPR026749">
    <property type="entry name" value="Tmem135"/>
</dbReference>
<proteinExistence type="inferred from homology"/>
<comment type="similarity">
    <text evidence="2">Belongs to the TMEM135 family.</text>
</comment>
<evidence type="ECO:0000256" key="1">
    <source>
        <dbReference type="ARBA" id="ARBA00004127"/>
    </source>
</evidence>
<feature type="transmembrane region" description="Helical" evidence="6">
    <location>
        <begin position="97"/>
        <end position="116"/>
    </location>
</feature>
<evidence type="ECO:0000313" key="9">
    <source>
        <dbReference type="Proteomes" id="UP001186944"/>
    </source>
</evidence>
<dbReference type="Pfam" id="PF02466">
    <property type="entry name" value="Tim17"/>
    <property type="match status" value="1"/>
</dbReference>
<feature type="transmembrane region" description="Helical" evidence="6">
    <location>
        <begin position="326"/>
        <end position="347"/>
    </location>
</feature>
<evidence type="ECO:0000259" key="7">
    <source>
        <dbReference type="Pfam" id="PF15982"/>
    </source>
</evidence>
<reference evidence="8" key="1">
    <citation type="submission" date="2019-08" db="EMBL/GenBank/DDBJ databases">
        <title>The improved chromosome-level genome for the pearl oyster Pinctada fucata martensii using PacBio sequencing and Hi-C.</title>
        <authorList>
            <person name="Zheng Z."/>
        </authorList>
    </citation>
    <scope>NUCLEOTIDE SEQUENCE</scope>
    <source>
        <strain evidence="8">ZZ-2019</strain>
        <tissue evidence="8">Adductor muscle</tissue>
    </source>
</reference>
<evidence type="ECO:0000256" key="4">
    <source>
        <dbReference type="ARBA" id="ARBA00022989"/>
    </source>
</evidence>
<evidence type="ECO:0000313" key="8">
    <source>
        <dbReference type="EMBL" id="KAK3097710.1"/>
    </source>
</evidence>
<feature type="domain" description="Transmembrane protein 135 N-terminal" evidence="7">
    <location>
        <begin position="13"/>
        <end position="123"/>
    </location>
</feature>
<organism evidence="8 9">
    <name type="scientific">Pinctada imbricata</name>
    <name type="common">Atlantic pearl-oyster</name>
    <name type="synonym">Pinctada martensii</name>
    <dbReference type="NCBI Taxonomy" id="66713"/>
    <lineage>
        <taxon>Eukaryota</taxon>
        <taxon>Metazoa</taxon>
        <taxon>Spiralia</taxon>
        <taxon>Lophotrochozoa</taxon>
        <taxon>Mollusca</taxon>
        <taxon>Bivalvia</taxon>
        <taxon>Autobranchia</taxon>
        <taxon>Pteriomorphia</taxon>
        <taxon>Pterioida</taxon>
        <taxon>Pterioidea</taxon>
        <taxon>Pteriidae</taxon>
        <taxon>Pinctada</taxon>
    </lineage>
</organism>
<evidence type="ECO:0000256" key="5">
    <source>
        <dbReference type="ARBA" id="ARBA00023136"/>
    </source>
</evidence>
<keyword evidence="9" id="KW-1185">Reference proteome</keyword>
<dbReference type="PANTHER" id="PTHR12459">
    <property type="entry name" value="TRANSMEMBRANE PROTEIN 135-RELATED"/>
    <property type="match status" value="1"/>
</dbReference>
<feature type="transmembrane region" description="Helical" evidence="6">
    <location>
        <begin position="402"/>
        <end position="420"/>
    </location>
</feature>
<dbReference type="AlphaFoldDB" id="A0AA89C778"/>
<keyword evidence="5 6" id="KW-0472">Membrane</keyword>
<dbReference type="EMBL" id="VSWD01000007">
    <property type="protein sequence ID" value="KAK3097710.1"/>
    <property type="molecule type" value="Genomic_DNA"/>
</dbReference>
<keyword evidence="4 6" id="KW-1133">Transmembrane helix</keyword>
<dbReference type="Pfam" id="PF15982">
    <property type="entry name" value="TMEM135_C_rich"/>
    <property type="match status" value="1"/>
</dbReference>
<name>A0AA89C778_PINIB</name>
<comment type="subcellular location">
    <subcellularLocation>
        <location evidence="1">Endomembrane system</location>
        <topology evidence="1">Multi-pass membrane protein</topology>
    </subcellularLocation>
</comment>
<accession>A0AA89C778</accession>
<keyword evidence="3 6" id="KW-0812">Transmembrane</keyword>
<evidence type="ECO:0000256" key="3">
    <source>
        <dbReference type="ARBA" id="ARBA00022692"/>
    </source>
</evidence>
<dbReference type="InterPro" id="IPR031926">
    <property type="entry name" value="TMEM135_N"/>
</dbReference>